<dbReference type="EMBL" id="JAROCG010000001">
    <property type="protein sequence ID" value="MDN4611740.1"/>
    <property type="molecule type" value="Genomic_DNA"/>
</dbReference>
<feature type="transmembrane region" description="Helical" evidence="1">
    <location>
        <begin position="70"/>
        <end position="89"/>
    </location>
</feature>
<comment type="caution">
    <text evidence="2">The sequence shown here is derived from an EMBL/GenBank/DDBJ whole genome shotgun (WGS) entry which is preliminary data.</text>
</comment>
<dbReference type="RefSeq" id="WP_301227912.1">
    <property type="nucleotide sequence ID" value="NZ_JAROCG010000001.1"/>
</dbReference>
<keyword evidence="3" id="KW-1185">Reference proteome</keyword>
<dbReference type="GO" id="GO:0016787">
    <property type="term" value="F:hydrolase activity"/>
    <property type="evidence" value="ECO:0007669"/>
    <property type="project" value="UniProtKB-KW"/>
</dbReference>
<feature type="transmembrane region" description="Helical" evidence="1">
    <location>
        <begin position="101"/>
        <end position="122"/>
    </location>
</feature>
<keyword evidence="1" id="KW-0812">Transmembrane</keyword>
<evidence type="ECO:0000313" key="3">
    <source>
        <dbReference type="Proteomes" id="UP001174209"/>
    </source>
</evidence>
<protein>
    <submittedName>
        <fullName evidence="2">Alpha/beta hydrolase-fold protein</fullName>
    </submittedName>
</protein>
<dbReference type="InterPro" id="IPR000801">
    <property type="entry name" value="Esterase-like"/>
</dbReference>
<gene>
    <name evidence="2" type="ORF">P5G52_12785</name>
</gene>
<dbReference type="Proteomes" id="UP001174209">
    <property type="component" value="Unassembled WGS sequence"/>
</dbReference>
<evidence type="ECO:0000256" key="1">
    <source>
        <dbReference type="SAM" id="Phobius"/>
    </source>
</evidence>
<reference evidence="2" key="1">
    <citation type="submission" date="2023-06" db="EMBL/GenBank/DDBJ databases">
        <title>MT1 and MT2 Draft Genomes of Novel Species.</title>
        <authorList>
            <person name="Venkateswaran K."/>
        </authorList>
    </citation>
    <scope>NUCLEOTIDE SEQUENCE</scope>
    <source>
        <strain evidence="2">IIF3SC-B10</strain>
    </source>
</reference>
<name>A0ABT8K2S5_9MICC</name>
<keyword evidence="1" id="KW-0472">Membrane</keyword>
<dbReference type="PANTHER" id="PTHR48098">
    <property type="entry name" value="ENTEROCHELIN ESTERASE-RELATED"/>
    <property type="match status" value="1"/>
</dbReference>
<proteinExistence type="predicted"/>
<dbReference type="InterPro" id="IPR050583">
    <property type="entry name" value="Mycobacterial_A85_antigen"/>
</dbReference>
<feature type="transmembrane region" description="Helical" evidence="1">
    <location>
        <begin position="12"/>
        <end position="29"/>
    </location>
</feature>
<keyword evidence="2" id="KW-0378">Hydrolase</keyword>
<dbReference type="PANTHER" id="PTHR48098:SF1">
    <property type="entry name" value="DIACYLGLYCEROL ACYLTRANSFERASE_MYCOLYLTRANSFERASE AG85A"/>
    <property type="match status" value="1"/>
</dbReference>
<dbReference type="Pfam" id="PF00756">
    <property type="entry name" value="Esterase"/>
    <property type="match status" value="1"/>
</dbReference>
<evidence type="ECO:0000313" key="2">
    <source>
        <dbReference type="EMBL" id="MDN4611740.1"/>
    </source>
</evidence>
<keyword evidence="1" id="KW-1133">Transmembrane helix</keyword>
<sequence length="433" mass="44704">MNPLDWDLIDGPAPALFAVVGGIALLWLVAGRRRFLVRAVLPALAIGAVGGLVVWFVTEKVLNSWGAPQPAWFYLLGGLGIAGVVLAVAKVRASPRWWQRCLAVVAPIVVLAAVAAGVNAYYGSYPTLGAATGGSAVPDLGAVRTPADAEAGPLSTLADWTPPADMPATGKVYRTTIPGTVSGVKAGPAYVYLPPAYLSATPASVPVLVLIHGDPGGPEDWITGGQLPTVMDSYAAAHKGLAPIVVLPDATASTGPTPSLCLDSNYGRAGTYLSTDVPNWVKDTLKAGTDAKTDWAIGGFSYGGTCSLTLATGHPDAYPTFLDISGEDKPTIGAGQDALIAGYFSGDATAFAAQNPLDVITTRTLAGTAGVITVGADDTFYRPQGEKVAAAMKQAKVDVRLQTVPGGHTWEAWKAGLQDNLDWLMQRYGVVPG</sequence>
<dbReference type="InterPro" id="IPR029058">
    <property type="entry name" value="AB_hydrolase_fold"/>
</dbReference>
<organism evidence="2 3">
    <name type="scientific">Arthrobacter burdickii</name>
    <dbReference type="NCBI Taxonomy" id="3035920"/>
    <lineage>
        <taxon>Bacteria</taxon>
        <taxon>Bacillati</taxon>
        <taxon>Actinomycetota</taxon>
        <taxon>Actinomycetes</taxon>
        <taxon>Micrococcales</taxon>
        <taxon>Micrococcaceae</taxon>
        <taxon>Arthrobacter</taxon>
    </lineage>
</organism>
<accession>A0ABT8K2S5</accession>
<dbReference type="SUPFAM" id="SSF53474">
    <property type="entry name" value="alpha/beta-Hydrolases"/>
    <property type="match status" value="1"/>
</dbReference>
<feature type="transmembrane region" description="Helical" evidence="1">
    <location>
        <begin position="36"/>
        <end position="58"/>
    </location>
</feature>
<dbReference type="Gene3D" id="3.40.50.1820">
    <property type="entry name" value="alpha/beta hydrolase"/>
    <property type="match status" value="1"/>
</dbReference>